<feature type="domain" description="HTH araC/xylS-type" evidence="4">
    <location>
        <begin position="162"/>
        <end position="260"/>
    </location>
</feature>
<protein>
    <submittedName>
        <fullName evidence="5">Helix-turn-helix transcriptional regulator</fullName>
    </submittedName>
</protein>
<dbReference type="InterPro" id="IPR009057">
    <property type="entry name" value="Homeodomain-like_sf"/>
</dbReference>
<proteinExistence type="predicted"/>
<dbReference type="Pfam" id="PF12833">
    <property type="entry name" value="HTH_18"/>
    <property type="match status" value="1"/>
</dbReference>
<evidence type="ECO:0000256" key="3">
    <source>
        <dbReference type="ARBA" id="ARBA00023163"/>
    </source>
</evidence>
<keyword evidence="3" id="KW-0804">Transcription</keyword>
<dbReference type="Gene3D" id="1.10.10.60">
    <property type="entry name" value="Homeodomain-like"/>
    <property type="match status" value="2"/>
</dbReference>
<accession>A0A559KGQ7</accession>
<dbReference type="EMBL" id="VNJI01000003">
    <property type="protein sequence ID" value="TVY11309.1"/>
    <property type="molecule type" value="Genomic_DNA"/>
</dbReference>
<dbReference type="GO" id="GO:0003700">
    <property type="term" value="F:DNA-binding transcription factor activity"/>
    <property type="evidence" value="ECO:0007669"/>
    <property type="project" value="InterPro"/>
</dbReference>
<dbReference type="InterPro" id="IPR037923">
    <property type="entry name" value="HTH-like"/>
</dbReference>
<sequence length="263" mass="30728">MASVIIDIQSVHWDDQNPNWSNAPVHVQYHILVLVTNGRLRYSLNCTSLFPEKADIVYIPAGTLRAASNAPDLLHQKYAVIFQADESVHERLPFLTQHRNQIIKCSNFEYLKQRYSTLYQHWAEKQPYYEILASGIFLEILSYVQRDVTTRHISPVKVRLSDRLKEYIVQHYRTAIKLEELAAIIDRSPNYVIALFKETTGMTPLEFMLQLRISKAHELLHHTRMTHGEIAEYLGFYDSSYFFRVFKRQMGYPPSAVRNQPLA</sequence>
<name>A0A559KGQ7_9BACL</name>
<dbReference type="PROSITE" id="PS01124">
    <property type="entry name" value="HTH_ARAC_FAMILY_2"/>
    <property type="match status" value="1"/>
</dbReference>
<dbReference type="Proteomes" id="UP000317036">
    <property type="component" value="Unassembled WGS sequence"/>
</dbReference>
<reference evidence="5 6" key="1">
    <citation type="submission" date="2019-07" db="EMBL/GenBank/DDBJ databases">
        <authorList>
            <person name="Kim J."/>
        </authorList>
    </citation>
    <scope>NUCLEOTIDE SEQUENCE [LARGE SCALE GENOMIC DNA]</scope>
    <source>
        <strain evidence="5 6">JC52</strain>
    </source>
</reference>
<dbReference type="SUPFAM" id="SSF51215">
    <property type="entry name" value="Regulatory protein AraC"/>
    <property type="match status" value="1"/>
</dbReference>
<dbReference type="RefSeq" id="WP_144843230.1">
    <property type="nucleotide sequence ID" value="NZ_VNJI01000003.1"/>
</dbReference>
<keyword evidence="6" id="KW-1185">Reference proteome</keyword>
<dbReference type="PANTHER" id="PTHR43280">
    <property type="entry name" value="ARAC-FAMILY TRANSCRIPTIONAL REGULATOR"/>
    <property type="match status" value="1"/>
</dbReference>
<dbReference type="PANTHER" id="PTHR43280:SF2">
    <property type="entry name" value="HTH-TYPE TRANSCRIPTIONAL REGULATOR EXSA"/>
    <property type="match status" value="1"/>
</dbReference>
<evidence type="ECO:0000313" key="6">
    <source>
        <dbReference type="Proteomes" id="UP000317036"/>
    </source>
</evidence>
<dbReference type="AlphaFoldDB" id="A0A559KGQ7"/>
<dbReference type="SMART" id="SM00342">
    <property type="entry name" value="HTH_ARAC"/>
    <property type="match status" value="1"/>
</dbReference>
<dbReference type="SUPFAM" id="SSF46689">
    <property type="entry name" value="Homeodomain-like"/>
    <property type="match status" value="2"/>
</dbReference>
<dbReference type="InterPro" id="IPR018060">
    <property type="entry name" value="HTH_AraC"/>
</dbReference>
<evidence type="ECO:0000259" key="4">
    <source>
        <dbReference type="PROSITE" id="PS01124"/>
    </source>
</evidence>
<keyword evidence="2" id="KW-0238">DNA-binding</keyword>
<evidence type="ECO:0000313" key="5">
    <source>
        <dbReference type="EMBL" id="TVY11309.1"/>
    </source>
</evidence>
<evidence type="ECO:0000256" key="1">
    <source>
        <dbReference type="ARBA" id="ARBA00023015"/>
    </source>
</evidence>
<organism evidence="5 6">
    <name type="scientific">Paenibacillus cremeus</name>
    <dbReference type="NCBI Taxonomy" id="2163881"/>
    <lineage>
        <taxon>Bacteria</taxon>
        <taxon>Bacillati</taxon>
        <taxon>Bacillota</taxon>
        <taxon>Bacilli</taxon>
        <taxon>Bacillales</taxon>
        <taxon>Paenibacillaceae</taxon>
        <taxon>Paenibacillus</taxon>
    </lineage>
</organism>
<dbReference type="GO" id="GO:0043565">
    <property type="term" value="F:sequence-specific DNA binding"/>
    <property type="evidence" value="ECO:0007669"/>
    <property type="project" value="InterPro"/>
</dbReference>
<gene>
    <name evidence="5" type="ORF">FPZ49_03490</name>
</gene>
<comment type="caution">
    <text evidence="5">The sequence shown here is derived from an EMBL/GenBank/DDBJ whole genome shotgun (WGS) entry which is preliminary data.</text>
</comment>
<dbReference type="OrthoDB" id="345425at2"/>
<keyword evidence="1" id="KW-0805">Transcription regulation</keyword>
<evidence type="ECO:0000256" key="2">
    <source>
        <dbReference type="ARBA" id="ARBA00023125"/>
    </source>
</evidence>